<comment type="caution">
    <text evidence="2">The sequence shown here is derived from an EMBL/GenBank/DDBJ whole genome shotgun (WGS) entry which is preliminary data.</text>
</comment>
<dbReference type="AlphaFoldDB" id="A0A1R2B3C3"/>
<keyword evidence="1" id="KW-0175">Coiled coil</keyword>
<evidence type="ECO:0000313" key="3">
    <source>
        <dbReference type="Proteomes" id="UP000187209"/>
    </source>
</evidence>
<feature type="coiled-coil region" evidence="1">
    <location>
        <begin position="19"/>
        <end position="161"/>
    </location>
</feature>
<gene>
    <name evidence="2" type="ORF">SteCoe_30593</name>
</gene>
<evidence type="ECO:0000313" key="2">
    <source>
        <dbReference type="EMBL" id="OMJ71249.1"/>
    </source>
</evidence>
<dbReference type="EMBL" id="MPUH01001009">
    <property type="protein sequence ID" value="OMJ71249.1"/>
    <property type="molecule type" value="Genomic_DNA"/>
</dbReference>
<protein>
    <submittedName>
        <fullName evidence="2">Uncharacterized protein</fullName>
    </submittedName>
</protein>
<proteinExistence type="predicted"/>
<keyword evidence="3" id="KW-1185">Reference proteome</keyword>
<organism evidence="2 3">
    <name type="scientific">Stentor coeruleus</name>
    <dbReference type="NCBI Taxonomy" id="5963"/>
    <lineage>
        <taxon>Eukaryota</taxon>
        <taxon>Sar</taxon>
        <taxon>Alveolata</taxon>
        <taxon>Ciliophora</taxon>
        <taxon>Postciliodesmatophora</taxon>
        <taxon>Heterotrichea</taxon>
        <taxon>Heterotrichida</taxon>
        <taxon>Stentoridae</taxon>
        <taxon>Stentor</taxon>
    </lineage>
</organism>
<reference evidence="2 3" key="1">
    <citation type="submission" date="2016-11" db="EMBL/GenBank/DDBJ databases">
        <title>The macronuclear genome of Stentor coeruleus: a giant cell with tiny introns.</title>
        <authorList>
            <person name="Slabodnick M."/>
            <person name="Ruby J.G."/>
            <person name="Reiff S.B."/>
            <person name="Swart E.C."/>
            <person name="Gosai S."/>
            <person name="Prabakaran S."/>
            <person name="Witkowska E."/>
            <person name="Larue G.E."/>
            <person name="Fisher S."/>
            <person name="Freeman R.M."/>
            <person name="Gunawardena J."/>
            <person name="Chu W."/>
            <person name="Stover N.A."/>
            <person name="Gregory B.D."/>
            <person name="Nowacki M."/>
            <person name="Derisi J."/>
            <person name="Roy S.W."/>
            <person name="Marshall W.F."/>
            <person name="Sood P."/>
        </authorList>
    </citation>
    <scope>NUCLEOTIDE SEQUENCE [LARGE SCALE GENOMIC DNA]</scope>
    <source>
        <strain evidence="2">WM001</strain>
    </source>
</reference>
<accession>A0A1R2B3C3</accession>
<evidence type="ECO:0000256" key="1">
    <source>
        <dbReference type="SAM" id="Coils"/>
    </source>
</evidence>
<dbReference type="Proteomes" id="UP000187209">
    <property type="component" value="Unassembled WGS sequence"/>
</dbReference>
<name>A0A1R2B3C3_9CILI</name>
<dbReference type="OrthoDB" id="326365at2759"/>
<sequence length="298" mass="35569">MFAPYHTEEQKYSMKTIQNLRHTEYLEKLEKRLEDKKKKEQIVNHKNLLEFPLPAIYDKKSYAQELIKQITEKEMRKKQENLEKQKPAISENFSGYPNLPQTPTQIRREKELARMKKVKDELEQQIFDKNYLAQTNKSYEIENEKQQNSQVLRRIEEDEQAKIQKKIDERKVLLNSWQTSNKSKEIKRLIDKLDEKAFNPRSNLMTTKDQADFSHIPQINSSSIIQSKSMEKTSFINKSTKTLEKNEKRHESSYQIRIKKLMNNAKENKKNISSSLSPSHFFNKIKFPLKKDKFLKAK</sequence>